<dbReference type="EMBL" id="JFAQ01000247">
    <property type="protein sequence ID" value="KPL47547.1"/>
    <property type="molecule type" value="Genomic_DNA"/>
</dbReference>
<dbReference type="InterPro" id="IPR023346">
    <property type="entry name" value="Lysozyme-like_dom_sf"/>
</dbReference>
<evidence type="ECO:0000259" key="3">
    <source>
        <dbReference type="Pfam" id="PF01464"/>
    </source>
</evidence>
<evidence type="ECO:0000313" key="4">
    <source>
        <dbReference type="EMBL" id="KPL47547.1"/>
    </source>
</evidence>
<dbReference type="Proteomes" id="UP000054035">
    <property type="component" value="Unassembled WGS sequence"/>
</dbReference>
<dbReference type="PATRIC" id="fig|53413.25.peg.2449"/>
<dbReference type="InterPro" id="IPR008258">
    <property type="entry name" value="Transglycosylase_SLT_dom_1"/>
</dbReference>
<accession>A0A0P6VR25</accession>
<gene>
    <name evidence="4" type="ORF">XAXN_19175</name>
</gene>
<dbReference type="CDD" id="cd16892">
    <property type="entry name" value="LT_VirB1-like"/>
    <property type="match status" value="1"/>
</dbReference>
<dbReference type="OrthoDB" id="8565485at2"/>
<evidence type="ECO:0000313" key="5">
    <source>
        <dbReference type="Proteomes" id="UP000054035"/>
    </source>
</evidence>
<proteinExistence type="predicted"/>
<keyword evidence="2" id="KW-0732">Signal</keyword>
<name>A0A0P6VR25_9XANT</name>
<dbReference type="AlphaFoldDB" id="A0A0P6VR25"/>
<dbReference type="RefSeq" id="WP_054320659.1">
    <property type="nucleotide sequence ID" value="NZ_JFAQ01000247.1"/>
</dbReference>
<comment type="caution">
    <text evidence="4">The sequence shown here is derived from an EMBL/GenBank/DDBJ whole genome shotgun (WGS) entry which is preliminary data.</text>
</comment>
<evidence type="ECO:0000256" key="2">
    <source>
        <dbReference type="SAM" id="SignalP"/>
    </source>
</evidence>
<feature type="domain" description="Transglycosylase SLT" evidence="3">
    <location>
        <begin position="32"/>
        <end position="170"/>
    </location>
</feature>
<feature type="compositionally biased region" description="Basic and acidic residues" evidence="1">
    <location>
        <begin position="213"/>
        <end position="223"/>
    </location>
</feature>
<evidence type="ECO:0000256" key="1">
    <source>
        <dbReference type="SAM" id="MobiDB-lite"/>
    </source>
</evidence>
<feature type="region of interest" description="Disordered" evidence="1">
    <location>
        <begin position="201"/>
        <end position="223"/>
    </location>
</feature>
<feature type="chain" id="PRO_5006131727" description="Transglycosylase SLT domain-containing protein" evidence="2">
    <location>
        <begin position="24"/>
        <end position="270"/>
    </location>
</feature>
<feature type="signal peptide" evidence="2">
    <location>
        <begin position="1"/>
        <end position="23"/>
    </location>
</feature>
<protein>
    <recommendedName>
        <fullName evidence="3">Transglycosylase SLT domain-containing protein</fullName>
    </recommendedName>
</protein>
<organism evidence="4 5">
    <name type="scientific">Xanthomonas axonopodis</name>
    <dbReference type="NCBI Taxonomy" id="53413"/>
    <lineage>
        <taxon>Bacteria</taxon>
        <taxon>Pseudomonadati</taxon>
        <taxon>Pseudomonadota</taxon>
        <taxon>Gammaproteobacteria</taxon>
        <taxon>Lysobacterales</taxon>
        <taxon>Lysobacteraceae</taxon>
        <taxon>Xanthomonas</taxon>
    </lineage>
</organism>
<dbReference type="Pfam" id="PF01464">
    <property type="entry name" value="SLT"/>
    <property type="match status" value="1"/>
</dbReference>
<dbReference type="Gene3D" id="1.10.530.10">
    <property type="match status" value="1"/>
</dbReference>
<dbReference type="SUPFAM" id="SSF53955">
    <property type="entry name" value="Lysozyme-like"/>
    <property type="match status" value="1"/>
</dbReference>
<reference evidence="4 5" key="1">
    <citation type="submission" date="2014-02" db="EMBL/GenBank/DDBJ databases">
        <title>Genome sequence of Xanthomonas axonopodis DSM 3585 (T).</title>
        <authorList>
            <person name="Midha S."/>
            <person name="Patil P.B."/>
        </authorList>
    </citation>
    <scope>NUCLEOTIDE SEQUENCE [LARGE SCALE GENOMIC DNA]</scope>
    <source>
        <strain evidence="4 5">DSM 3585</strain>
    </source>
</reference>
<sequence length="270" mass="28402">MALRILALLTGLFSAMIAPNAPAQSVQDFEAQARQCAPSVHPATLAAVVKTESSFRPYAININGSRQLPRQPANQAEAIATAEYLLANGYNFDSGLGQINSTNVRKFGMAWTEVFEACANLKAAARVLTGCFVRASDGEPNDQAALRNALSCYNTGNFTRGHANGYVGRVERSAGTTPAAVVPALLPDGLSPEPAVATVAGTTPPTPRLAPDVAHDTFGRGRSDAFGRASARARMEREMQSETAAAVAVTTPSAEEGLPITLTDRMLKND</sequence>